<feature type="region of interest" description="Disordered" evidence="1">
    <location>
        <begin position="59"/>
        <end position="121"/>
    </location>
</feature>
<organism evidence="2 3">
    <name type="scientific">Heterodera schachtii</name>
    <name type="common">Sugarbeet cyst nematode worm</name>
    <name type="synonym">Tylenchus schachtii</name>
    <dbReference type="NCBI Taxonomy" id="97005"/>
    <lineage>
        <taxon>Eukaryota</taxon>
        <taxon>Metazoa</taxon>
        <taxon>Ecdysozoa</taxon>
        <taxon>Nematoda</taxon>
        <taxon>Chromadorea</taxon>
        <taxon>Rhabditida</taxon>
        <taxon>Tylenchina</taxon>
        <taxon>Tylenchomorpha</taxon>
        <taxon>Tylenchoidea</taxon>
        <taxon>Heteroderidae</taxon>
        <taxon>Heteroderinae</taxon>
        <taxon>Heterodera</taxon>
    </lineage>
</organism>
<name>A0ABD2K369_HETSC</name>
<feature type="compositionally biased region" description="Acidic residues" evidence="1">
    <location>
        <begin position="110"/>
        <end position="119"/>
    </location>
</feature>
<dbReference type="Proteomes" id="UP001620645">
    <property type="component" value="Unassembled WGS sequence"/>
</dbReference>
<proteinExistence type="predicted"/>
<dbReference type="EMBL" id="JBICCN010000056">
    <property type="protein sequence ID" value="KAL3097104.1"/>
    <property type="molecule type" value="Genomic_DNA"/>
</dbReference>
<accession>A0ABD2K369</accession>
<evidence type="ECO:0000313" key="2">
    <source>
        <dbReference type="EMBL" id="KAL3097104.1"/>
    </source>
</evidence>
<protein>
    <recommendedName>
        <fullName evidence="4">Gland protein</fullName>
    </recommendedName>
</protein>
<dbReference type="AlphaFoldDB" id="A0ABD2K369"/>
<evidence type="ECO:0000313" key="3">
    <source>
        <dbReference type="Proteomes" id="UP001620645"/>
    </source>
</evidence>
<gene>
    <name evidence="2" type="ORF">niasHS_002820</name>
</gene>
<sequence length="165" mass="18041">MIAATSPFFHHRTHRHRGGNKLCRGTFLALCSVLFVLLIDSQQKIASANAISAAAAEAQQNQQKHQQKMVRKSAGGWVQTYKEPKNEAAAAAEDDGTEEDRAEGVGDGQPTEDETEQQQEELSCTIKVHKVEKHSGKCVRLRGGPAACQTDTYLDPTSEDCMFLA</sequence>
<keyword evidence="3" id="KW-1185">Reference proteome</keyword>
<feature type="compositionally biased region" description="Acidic residues" evidence="1">
    <location>
        <begin position="92"/>
        <end position="101"/>
    </location>
</feature>
<comment type="caution">
    <text evidence="2">The sequence shown here is derived from an EMBL/GenBank/DDBJ whole genome shotgun (WGS) entry which is preliminary data.</text>
</comment>
<evidence type="ECO:0000256" key="1">
    <source>
        <dbReference type="SAM" id="MobiDB-lite"/>
    </source>
</evidence>
<reference evidence="2 3" key="1">
    <citation type="submission" date="2024-10" db="EMBL/GenBank/DDBJ databases">
        <authorList>
            <person name="Kim D."/>
        </authorList>
    </citation>
    <scope>NUCLEOTIDE SEQUENCE [LARGE SCALE GENOMIC DNA]</scope>
    <source>
        <strain evidence="2">Taebaek</strain>
    </source>
</reference>
<evidence type="ECO:0008006" key="4">
    <source>
        <dbReference type="Google" id="ProtNLM"/>
    </source>
</evidence>